<dbReference type="InterPro" id="IPR011042">
    <property type="entry name" value="6-blade_b-propeller_TolB-like"/>
</dbReference>
<evidence type="ECO:0000259" key="5">
    <source>
        <dbReference type="Pfam" id="PF08450"/>
    </source>
</evidence>
<keyword evidence="2" id="KW-0378">Hydrolase</keyword>
<comment type="caution">
    <text evidence="6">The sequence shown here is derived from an EMBL/GenBank/DDBJ whole genome shotgun (WGS) entry which is preliminary data.</text>
</comment>
<sequence length="284" mass="29858">MPKLKTLLTGLGMGESPRWHDGRLWFSDMVTQQVGTVDLAGNGEVVTTVQAGPMGLGWLPDGTMLVVSSRDGRLLRCAPDGSLSTQADMSSLSPYPFSDLVMDGRGNAYITNIGFDFAEGFGGDGLPGTAVMVTAQGQSRQVADGMGFPNGLVVTPDNSTLILAESYTNRLTAFDIAEDGSLANRRVWAQLGEGVPDGLTLDAENAVWYADVPNQRCVRVQEGGAVLQTIDVDRGCFACVLGGPDNTTLFIVAAQWLGPESMSGKEKTGQVLAIEVDVPGVGSP</sequence>
<dbReference type="PANTHER" id="PTHR47572">
    <property type="entry name" value="LIPOPROTEIN-RELATED"/>
    <property type="match status" value="1"/>
</dbReference>
<evidence type="ECO:0000313" key="6">
    <source>
        <dbReference type="EMBL" id="GIH10780.1"/>
    </source>
</evidence>
<feature type="active site" description="Proton donor/acceptor" evidence="3">
    <location>
        <position position="197"/>
    </location>
</feature>
<evidence type="ECO:0000256" key="4">
    <source>
        <dbReference type="PIRSR" id="PIRSR605511-2"/>
    </source>
</evidence>
<dbReference type="PANTHER" id="PTHR47572:SF4">
    <property type="entry name" value="LACTONASE DRP35"/>
    <property type="match status" value="1"/>
</dbReference>
<evidence type="ECO:0000256" key="3">
    <source>
        <dbReference type="PIRSR" id="PIRSR605511-1"/>
    </source>
</evidence>
<comment type="similarity">
    <text evidence="1">Belongs to the SMP-30/CGR1 family.</text>
</comment>
<dbReference type="GO" id="GO:0016787">
    <property type="term" value="F:hydrolase activity"/>
    <property type="evidence" value="ECO:0007669"/>
    <property type="project" value="UniProtKB-KW"/>
</dbReference>
<dbReference type="RefSeq" id="WP_203914498.1">
    <property type="nucleotide sequence ID" value="NZ_BONY01000106.1"/>
</dbReference>
<evidence type="ECO:0000313" key="7">
    <source>
        <dbReference type="Proteomes" id="UP000612899"/>
    </source>
</evidence>
<dbReference type="Pfam" id="PF08450">
    <property type="entry name" value="SGL"/>
    <property type="match status" value="1"/>
</dbReference>
<dbReference type="GO" id="GO:0046872">
    <property type="term" value="F:metal ion binding"/>
    <property type="evidence" value="ECO:0007669"/>
    <property type="project" value="UniProtKB-KW"/>
</dbReference>
<dbReference type="PRINTS" id="PR01790">
    <property type="entry name" value="SMP30FAMILY"/>
</dbReference>
<keyword evidence="4" id="KW-0479">Metal-binding</keyword>
<proteinExistence type="inferred from homology"/>
<dbReference type="Gene3D" id="2.120.10.30">
    <property type="entry name" value="TolB, C-terminal domain"/>
    <property type="match status" value="1"/>
</dbReference>
<organism evidence="6 7">
    <name type="scientific">Rhizocola hellebori</name>
    <dbReference type="NCBI Taxonomy" id="1392758"/>
    <lineage>
        <taxon>Bacteria</taxon>
        <taxon>Bacillati</taxon>
        <taxon>Actinomycetota</taxon>
        <taxon>Actinomycetes</taxon>
        <taxon>Micromonosporales</taxon>
        <taxon>Micromonosporaceae</taxon>
        <taxon>Rhizocola</taxon>
    </lineage>
</organism>
<keyword evidence="7" id="KW-1185">Reference proteome</keyword>
<feature type="binding site" evidence="4">
    <location>
        <position position="150"/>
    </location>
    <ligand>
        <name>a divalent metal cation</name>
        <dbReference type="ChEBI" id="CHEBI:60240"/>
    </ligand>
</feature>
<feature type="binding site" evidence="4">
    <location>
        <position position="15"/>
    </location>
    <ligand>
        <name>a divalent metal cation</name>
        <dbReference type="ChEBI" id="CHEBI:60240"/>
    </ligand>
</feature>
<feature type="binding site" evidence="4">
    <location>
        <position position="116"/>
    </location>
    <ligand>
        <name>substrate</name>
    </ligand>
</feature>
<dbReference type="SUPFAM" id="SSF63829">
    <property type="entry name" value="Calcium-dependent phosphotriesterase"/>
    <property type="match status" value="1"/>
</dbReference>
<comment type="cofactor">
    <cofactor evidence="4">
        <name>Zn(2+)</name>
        <dbReference type="ChEBI" id="CHEBI:29105"/>
    </cofactor>
    <text evidence="4">Binds 1 divalent metal cation per subunit.</text>
</comment>
<dbReference type="EMBL" id="BONY01000106">
    <property type="protein sequence ID" value="GIH10780.1"/>
    <property type="molecule type" value="Genomic_DNA"/>
</dbReference>
<dbReference type="InterPro" id="IPR013658">
    <property type="entry name" value="SGL"/>
</dbReference>
<gene>
    <name evidence="6" type="ORF">Rhe02_88470</name>
</gene>
<name>A0A8J3VLF2_9ACTN</name>
<feature type="binding site" evidence="4">
    <location>
        <position position="197"/>
    </location>
    <ligand>
        <name>a divalent metal cation</name>
        <dbReference type="ChEBI" id="CHEBI:60240"/>
    </ligand>
</feature>
<dbReference type="InterPro" id="IPR051262">
    <property type="entry name" value="SMP-30/CGR1_Lactonase"/>
</dbReference>
<reference evidence="6" key="1">
    <citation type="submission" date="2021-01" db="EMBL/GenBank/DDBJ databases">
        <title>Whole genome shotgun sequence of Rhizocola hellebori NBRC 109834.</title>
        <authorList>
            <person name="Komaki H."/>
            <person name="Tamura T."/>
        </authorList>
    </citation>
    <scope>NUCLEOTIDE SEQUENCE</scope>
    <source>
        <strain evidence="6">NBRC 109834</strain>
    </source>
</reference>
<dbReference type="AlphaFoldDB" id="A0A8J3VLF2"/>
<evidence type="ECO:0000256" key="2">
    <source>
        <dbReference type="ARBA" id="ARBA00022801"/>
    </source>
</evidence>
<keyword evidence="4" id="KW-0862">Zinc</keyword>
<accession>A0A8J3VLF2</accession>
<dbReference type="Proteomes" id="UP000612899">
    <property type="component" value="Unassembled WGS sequence"/>
</dbReference>
<protein>
    <submittedName>
        <fullName evidence="6">Gluconolaconase</fullName>
    </submittedName>
</protein>
<evidence type="ECO:0000256" key="1">
    <source>
        <dbReference type="ARBA" id="ARBA00008853"/>
    </source>
</evidence>
<dbReference type="InterPro" id="IPR005511">
    <property type="entry name" value="SMP-30"/>
</dbReference>
<feature type="domain" description="SMP-30/Gluconolactonase/LRE-like region" evidence="5">
    <location>
        <begin position="13"/>
        <end position="254"/>
    </location>
</feature>